<gene>
    <name evidence="1" type="ORF">EVA_07149</name>
</gene>
<comment type="caution">
    <text evidence="1">The sequence shown here is derived from an EMBL/GenBank/DDBJ whole genome shotgun (WGS) entry which is preliminary data.</text>
</comment>
<protein>
    <submittedName>
        <fullName evidence="1">Uncharacterized protein</fullName>
    </submittedName>
</protein>
<reference evidence="1" key="1">
    <citation type="journal article" date="2012" name="PLoS ONE">
        <title>Gene sets for utilization of primary and secondary nutrition supplies in the distal gut of endangered iberian lynx.</title>
        <authorList>
            <person name="Alcaide M."/>
            <person name="Messina E."/>
            <person name="Richter M."/>
            <person name="Bargiela R."/>
            <person name="Peplies J."/>
            <person name="Huws S.A."/>
            <person name="Newbold C.J."/>
            <person name="Golyshin P.N."/>
            <person name="Simon M.A."/>
            <person name="Lopez G."/>
            <person name="Yakimov M.M."/>
            <person name="Ferrer M."/>
        </authorList>
    </citation>
    <scope>NUCLEOTIDE SEQUENCE</scope>
</reference>
<organism evidence="1">
    <name type="scientific">gut metagenome</name>
    <dbReference type="NCBI Taxonomy" id="749906"/>
    <lineage>
        <taxon>unclassified sequences</taxon>
        <taxon>metagenomes</taxon>
        <taxon>organismal metagenomes</taxon>
    </lineage>
</organism>
<sequence>MTLITAPSVSKGRLPRRVSKSCTSSMASSILFTTL</sequence>
<dbReference type="EMBL" id="AMCI01001702">
    <property type="protein sequence ID" value="EJX04743.1"/>
    <property type="molecule type" value="Genomic_DNA"/>
</dbReference>
<evidence type="ECO:0000313" key="1">
    <source>
        <dbReference type="EMBL" id="EJX04743.1"/>
    </source>
</evidence>
<name>J9GQI8_9ZZZZ</name>
<proteinExistence type="predicted"/>
<accession>J9GQI8</accession>
<dbReference type="AlphaFoldDB" id="J9GQI8"/>